<reference evidence="5" key="2">
    <citation type="journal article" date="2021" name="PeerJ">
        <title>Extensive microbial diversity within the chicken gut microbiome revealed by metagenomics and culture.</title>
        <authorList>
            <person name="Gilroy R."/>
            <person name="Ravi A."/>
            <person name="Getino M."/>
            <person name="Pursley I."/>
            <person name="Horton D.L."/>
            <person name="Alikhan N.F."/>
            <person name="Baker D."/>
            <person name="Gharbi K."/>
            <person name="Hall N."/>
            <person name="Watson M."/>
            <person name="Adriaenssens E.M."/>
            <person name="Foster-Nyarko E."/>
            <person name="Jarju S."/>
            <person name="Secka A."/>
            <person name="Antonio M."/>
            <person name="Oren A."/>
            <person name="Chaudhuri R.R."/>
            <person name="La Ragione R."/>
            <person name="Hildebrand F."/>
            <person name="Pallen M.J."/>
        </authorList>
    </citation>
    <scope>NUCLEOTIDE SEQUENCE</scope>
    <source>
        <strain evidence="5">ChiSxjej1B13-7041</strain>
    </source>
</reference>
<dbReference type="SUPFAM" id="SSF53613">
    <property type="entry name" value="Ribokinase-like"/>
    <property type="match status" value="1"/>
</dbReference>
<dbReference type="Proteomes" id="UP000886841">
    <property type="component" value="Unassembled WGS sequence"/>
</dbReference>
<evidence type="ECO:0000313" key="5">
    <source>
        <dbReference type="EMBL" id="HIR92081.1"/>
    </source>
</evidence>
<accession>A0A9D1JF46</accession>
<feature type="domain" description="Carbohydrate kinase PfkB" evidence="4">
    <location>
        <begin position="31"/>
        <end position="358"/>
    </location>
</feature>
<keyword evidence="3 5" id="KW-0418">Kinase</keyword>
<dbReference type="AlphaFoldDB" id="A0A9D1JF46"/>
<dbReference type="EMBL" id="DVHU01000013">
    <property type="protein sequence ID" value="HIR92081.1"/>
    <property type="molecule type" value="Genomic_DNA"/>
</dbReference>
<gene>
    <name evidence="5" type="ORF">IAB98_01495</name>
</gene>
<name>A0A9D1JF46_9FIRM</name>
<keyword evidence="2" id="KW-0808">Transferase</keyword>
<organism evidence="5 6">
    <name type="scientific">Candidatus Egerieimonas intestinavium</name>
    <dbReference type="NCBI Taxonomy" id="2840777"/>
    <lineage>
        <taxon>Bacteria</taxon>
        <taxon>Bacillati</taxon>
        <taxon>Bacillota</taxon>
        <taxon>Clostridia</taxon>
        <taxon>Lachnospirales</taxon>
        <taxon>Lachnospiraceae</taxon>
        <taxon>Lachnospiraceae incertae sedis</taxon>
        <taxon>Candidatus Egerieimonas</taxon>
    </lineage>
</organism>
<dbReference type="Gene3D" id="3.40.1190.20">
    <property type="match status" value="1"/>
</dbReference>
<comment type="similarity">
    <text evidence="1">Belongs to the carbohydrate kinase PfkB family.</text>
</comment>
<sequence length="384" mass="41927">MGKTKKKAVVAGHICLDITPAFEGEKRSRLEEILSPGKLAEVGEANIHCGGAVSNTGLAMKALGAEVSLVGKIGDDDFGRVLRSQLDEYGCGKGLVVSQEDSTGYTIVLAIPGIDRIFLHNSGANNGFSGEDVPEAELENGALFHFGYPTVMRKLYENDGEELVRMYRAMKQRGIATSLDMAAVDPNSPAGKVDWKKVLSRVLPYVDFFVPSVEELCFMLDRERYEAWSKRTSGDVTEVLSLREDIRPLADQVMEMGAKVLLIKCGAPGIYYRTAHREILKGVGPRVELDADLWSSREGFEKSYRPRRIRSGTGAGDTTIAAFLTGMLEGMTLEQCLQLAAAAGASCVAEYDALSGIPSLEKLMEKIAGGWEKQELWKTEAYQL</sequence>
<proteinExistence type="inferred from homology"/>
<dbReference type="InterPro" id="IPR029056">
    <property type="entry name" value="Ribokinase-like"/>
</dbReference>
<protein>
    <submittedName>
        <fullName evidence="5">Carbohydrate kinase family protein</fullName>
    </submittedName>
</protein>
<evidence type="ECO:0000256" key="3">
    <source>
        <dbReference type="ARBA" id="ARBA00022777"/>
    </source>
</evidence>
<dbReference type="PANTHER" id="PTHR43085:SF57">
    <property type="entry name" value="CARBOHYDRATE KINASE PFKB DOMAIN-CONTAINING PROTEIN"/>
    <property type="match status" value="1"/>
</dbReference>
<evidence type="ECO:0000259" key="4">
    <source>
        <dbReference type="Pfam" id="PF00294"/>
    </source>
</evidence>
<evidence type="ECO:0000256" key="2">
    <source>
        <dbReference type="ARBA" id="ARBA00022679"/>
    </source>
</evidence>
<dbReference type="Pfam" id="PF00294">
    <property type="entry name" value="PfkB"/>
    <property type="match status" value="1"/>
</dbReference>
<dbReference type="InterPro" id="IPR011611">
    <property type="entry name" value="PfkB_dom"/>
</dbReference>
<dbReference type="PANTHER" id="PTHR43085">
    <property type="entry name" value="HEXOKINASE FAMILY MEMBER"/>
    <property type="match status" value="1"/>
</dbReference>
<dbReference type="GO" id="GO:0016301">
    <property type="term" value="F:kinase activity"/>
    <property type="evidence" value="ECO:0007669"/>
    <property type="project" value="UniProtKB-KW"/>
</dbReference>
<reference evidence="5" key="1">
    <citation type="submission" date="2020-10" db="EMBL/GenBank/DDBJ databases">
        <authorList>
            <person name="Gilroy R."/>
        </authorList>
    </citation>
    <scope>NUCLEOTIDE SEQUENCE</scope>
    <source>
        <strain evidence="5">ChiSxjej1B13-7041</strain>
    </source>
</reference>
<comment type="caution">
    <text evidence="5">The sequence shown here is derived from an EMBL/GenBank/DDBJ whole genome shotgun (WGS) entry which is preliminary data.</text>
</comment>
<evidence type="ECO:0000313" key="6">
    <source>
        <dbReference type="Proteomes" id="UP000886841"/>
    </source>
</evidence>
<evidence type="ECO:0000256" key="1">
    <source>
        <dbReference type="ARBA" id="ARBA00010688"/>
    </source>
</evidence>
<dbReference type="InterPro" id="IPR050306">
    <property type="entry name" value="PfkB_Carbo_kinase"/>
</dbReference>